<evidence type="ECO:0000313" key="2">
    <source>
        <dbReference type="Proteomes" id="UP000789738"/>
    </source>
</evidence>
<dbReference type="Proteomes" id="UP000789738">
    <property type="component" value="Unassembled WGS sequence"/>
</dbReference>
<accession>A0AA86MQT3</accession>
<sequence>MNIEEEQIQEVINDLQDTKDTLIENDGAEWIIDDISKVISKLEDLF</sequence>
<dbReference type="EMBL" id="CAKJVE010000004">
    <property type="protein sequence ID" value="CAG9703185.1"/>
    <property type="molecule type" value="Genomic_DNA"/>
</dbReference>
<gene>
    <name evidence="1" type="ORF">CNEO_40419</name>
</gene>
<dbReference type="RefSeq" id="WP_210887477.1">
    <property type="nucleotide sequence ID" value="NZ_CAKJVE010000004.1"/>
</dbReference>
<proteinExistence type="predicted"/>
<dbReference type="AlphaFoldDB" id="A0AA86MQT3"/>
<comment type="caution">
    <text evidence="1">The sequence shown here is derived from an EMBL/GenBank/DDBJ whole genome shotgun (WGS) entry which is preliminary data.</text>
</comment>
<evidence type="ECO:0000313" key="1">
    <source>
        <dbReference type="EMBL" id="CAG9703185.1"/>
    </source>
</evidence>
<protein>
    <submittedName>
        <fullName evidence="1">Uncharacterized protein</fullName>
    </submittedName>
</protein>
<reference evidence="1" key="1">
    <citation type="submission" date="2021-10" db="EMBL/GenBank/DDBJ databases">
        <authorList>
            <person name="Mesa V."/>
        </authorList>
    </citation>
    <scope>NUCLEOTIDE SEQUENCE</scope>
    <source>
        <strain evidence="1">CC3_PB</strain>
    </source>
</reference>
<organism evidence="1 2">
    <name type="scientific">Clostridium neonatale</name>
    <dbReference type="NCBI Taxonomy" id="137838"/>
    <lineage>
        <taxon>Bacteria</taxon>
        <taxon>Bacillati</taxon>
        <taxon>Bacillota</taxon>
        <taxon>Clostridia</taxon>
        <taxon>Eubacteriales</taxon>
        <taxon>Clostridiaceae</taxon>
        <taxon>Clostridium</taxon>
    </lineage>
</organism>
<name>A0AA86MQT3_9CLOT</name>